<reference evidence="3" key="1">
    <citation type="journal article" date="2019" name="Int. J. Syst. Evol. Microbiol.">
        <title>The Global Catalogue of Microorganisms (GCM) 10K type strain sequencing project: providing services to taxonomists for standard genome sequencing and annotation.</title>
        <authorList>
            <consortium name="The Broad Institute Genomics Platform"/>
            <consortium name="The Broad Institute Genome Sequencing Center for Infectious Disease"/>
            <person name="Wu L."/>
            <person name="Ma J."/>
        </authorList>
    </citation>
    <scope>NUCLEOTIDE SEQUENCE [LARGE SCALE GENOMIC DNA]</scope>
    <source>
        <strain evidence="3">JCM 16001</strain>
    </source>
</reference>
<comment type="caution">
    <text evidence="2">The sequence shown here is derived from an EMBL/GenBank/DDBJ whole genome shotgun (WGS) entry which is preliminary data.</text>
</comment>
<dbReference type="EMBL" id="BAAAQF010000034">
    <property type="protein sequence ID" value="GAA1694703.1"/>
    <property type="molecule type" value="Genomic_DNA"/>
</dbReference>
<evidence type="ECO:0000313" key="3">
    <source>
        <dbReference type="Proteomes" id="UP001499851"/>
    </source>
</evidence>
<feature type="transmembrane region" description="Helical" evidence="1">
    <location>
        <begin position="21"/>
        <end position="48"/>
    </location>
</feature>
<keyword evidence="3" id="KW-1185">Reference proteome</keyword>
<keyword evidence="1" id="KW-0812">Transmembrane</keyword>
<sequence length="161" mass="16899">MAASKMKTFGNGTPYVEAGGWAVCFAWLVDFIVYLVLVAVGFVILAVIGEAASLSPNVGVVGLLALVVFAPALYGLCYRNGRGLGAIWAGTRLVRLSDGGRIGAKGPWAMTVRLTLLPLIIVGVVAGGGYAPDLIKRVSIDVARTRRLLAERQAGYLAPRV</sequence>
<dbReference type="Proteomes" id="UP001499851">
    <property type="component" value="Unassembled WGS sequence"/>
</dbReference>
<gene>
    <name evidence="2" type="ORF">GCM10009830_48160</name>
</gene>
<name>A0ABP4TXL1_9ACTN</name>
<feature type="transmembrane region" description="Helical" evidence="1">
    <location>
        <begin position="111"/>
        <end position="131"/>
    </location>
</feature>
<keyword evidence="1" id="KW-1133">Transmembrane helix</keyword>
<evidence type="ECO:0000256" key="1">
    <source>
        <dbReference type="SAM" id="Phobius"/>
    </source>
</evidence>
<accession>A0ABP4TXL1</accession>
<dbReference type="RefSeq" id="WP_344492424.1">
    <property type="nucleotide sequence ID" value="NZ_BAAAQF010000034.1"/>
</dbReference>
<organism evidence="2 3">
    <name type="scientific">Glycomyces endophyticus</name>
    <dbReference type="NCBI Taxonomy" id="480996"/>
    <lineage>
        <taxon>Bacteria</taxon>
        <taxon>Bacillati</taxon>
        <taxon>Actinomycetota</taxon>
        <taxon>Actinomycetes</taxon>
        <taxon>Glycomycetales</taxon>
        <taxon>Glycomycetaceae</taxon>
        <taxon>Glycomyces</taxon>
    </lineage>
</organism>
<evidence type="ECO:0008006" key="4">
    <source>
        <dbReference type="Google" id="ProtNLM"/>
    </source>
</evidence>
<evidence type="ECO:0000313" key="2">
    <source>
        <dbReference type="EMBL" id="GAA1694703.1"/>
    </source>
</evidence>
<feature type="transmembrane region" description="Helical" evidence="1">
    <location>
        <begin position="54"/>
        <end position="76"/>
    </location>
</feature>
<proteinExistence type="predicted"/>
<keyword evidence="1" id="KW-0472">Membrane</keyword>
<protein>
    <recommendedName>
        <fullName evidence="4">RDD family protein</fullName>
    </recommendedName>
</protein>